<dbReference type="Pfam" id="PF19614">
    <property type="entry name" value="DUF6119"/>
    <property type="match status" value="1"/>
</dbReference>
<feature type="region of interest" description="Disordered" evidence="1">
    <location>
        <begin position="530"/>
        <end position="551"/>
    </location>
</feature>
<dbReference type="OrthoDB" id="6401683at2"/>
<evidence type="ECO:0000313" key="2">
    <source>
        <dbReference type="EMBL" id="TPF74052.1"/>
    </source>
</evidence>
<reference evidence="2 3" key="1">
    <citation type="journal article" date="2003" name="Int. J. Syst. Evol. Microbiol.">
        <title>Towards a standardized format for the description of a novel species (of an established genus): Ochrobactrum gallinifaecis sp. nov.</title>
        <authorList>
            <person name="Kampfer P."/>
            <person name="Buczolits S."/>
            <person name="Albrecht A."/>
            <person name="Busse H.J."/>
            <person name="Stackebrandt E."/>
        </authorList>
    </citation>
    <scope>NUCLEOTIDE SEQUENCE [LARGE SCALE GENOMIC DNA]</scope>
    <source>
        <strain evidence="2 3">ISO 196</strain>
    </source>
</reference>
<evidence type="ECO:0000313" key="3">
    <source>
        <dbReference type="Proteomes" id="UP000315388"/>
    </source>
</evidence>
<proteinExistence type="predicted"/>
<accession>A0A502BGZ1</accession>
<gene>
    <name evidence="2" type="ORF">FHY56_16620</name>
</gene>
<sequence>MSKSRSFSIYLLKPTFDATNTIKEDNTLEDGIAASDLPEGATLHVLDSQPTPPWWRGYFGIQKNLMQALKGAIVFLPVGGRTFAITFGHVMHNLKPESYEYDFGLRVTLNSVDPEKLKSLDSLRPENARRQRTQLSVGSDLTLFDFDRDSTILRSLTGAVKEELEAFFRHATGASSIRISSDVGPEGLPDLCEKLLELYNDNAYATAFPDIQNVTPVKDPVLLDALNTNLVAAVASKDENVTLTIPDIVNYAEEMYATFTGQGHGLVYDDVFIDRYYEYLETNGFDVSTIDLEALKRHHLVITNESGQPKGDRPSILKCLIFDTVIAGNPGNFHLCEGNWYQVSGDYVTDLTTYLDPICTDTSLLAYDHDGEGAYNEACVVGENTRLCMDKGNVAPAGQKQVEPCDILEIDGDQVILHHVKLSTVSATLSHLFNQGLNSIQLIREHDEVFVNLRNLVTAKAEAGEDGPFLAAIDGKKFKVVFQIITHKDKSDKSLNLPLFSRISLRRTMRELRRMGIDAEFCFVENQRELQEGKKKQRKKKMAAQPEAEAA</sequence>
<dbReference type="NCBIfam" id="TIGR04141">
    <property type="entry name" value="TIGR04141 family sporadically distributed protein"/>
    <property type="match status" value="1"/>
</dbReference>
<dbReference type="InterPro" id="IPR026487">
    <property type="entry name" value="CHP04141"/>
</dbReference>
<comment type="caution">
    <text evidence="2">The sequence shown here is derived from an EMBL/GenBank/DDBJ whole genome shotgun (WGS) entry which is preliminary data.</text>
</comment>
<name>A0A502BGZ1_9HYPH</name>
<protein>
    <submittedName>
        <fullName evidence="2">Sporadically distributed protein, TIGR04141 family</fullName>
    </submittedName>
</protein>
<keyword evidence="3" id="KW-1185">Reference proteome</keyword>
<dbReference type="RefSeq" id="WP_140906268.1">
    <property type="nucleotide sequence ID" value="NZ_JBHTMD010000019.1"/>
</dbReference>
<dbReference type="AlphaFoldDB" id="A0A502BGZ1"/>
<organism evidence="2 3">
    <name type="scientific">Brucella gallinifaecis</name>
    <dbReference type="NCBI Taxonomy" id="215590"/>
    <lineage>
        <taxon>Bacteria</taxon>
        <taxon>Pseudomonadati</taxon>
        <taxon>Pseudomonadota</taxon>
        <taxon>Alphaproteobacteria</taxon>
        <taxon>Hyphomicrobiales</taxon>
        <taxon>Brucellaceae</taxon>
        <taxon>Brucella/Ochrobactrum group</taxon>
        <taxon>Brucella</taxon>
    </lineage>
</organism>
<dbReference type="EMBL" id="VEWJ01000018">
    <property type="protein sequence ID" value="TPF74052.1"/>
    <property type="molecule type" value="Genomic_DNA"/>
</dbReference>
<evidence type="ECO:0000256" key="1">
    <source>
        <dbReference type="SAM" id="MobiDB-lite"/>
    </source>
</evidence>
<dbReference type="Proteomes" id="UP000315388">
    <property type="component" value="Unassembled WGS sequence"/>
</dbReference>